<dbReference type="EMBL" id="KK198755">
    <property type="protein sequence ID" value="KCW80267.1"/>
    <property type="molecule type" value="Genomic_DNA"/>
</dbReference>
<dbReference type="Gramene" id="KCW80267">
    <property type="protein sequence ID" value="KCW80267"/>
    <property type="gene ID" value="EUGRSUZ_C01618"/>
</dbReference>
<evidence type="ECO:0000259" key="1">
    <source>
        <dbReference type="Pfam" id="PF14111"/>
    </source>
</evidence>
<dbReference type="PANTHER" id="PTHR31286">
    <property type="entry name" value="GLYCINE-RICH CELL WALL STRUCTURAL PROTEIN 1.8-LIKE"/>
    <property type="match status" value="1"/>
</dbReference>
<feature type="domain" description="DUF4283" evidence="1">
    <location>
        <begin position="7"/>
        <end position="54"/>
    </location>
</feature>
<protein>
    <recommendedName>
        <fullName evidence="1">DUF4283 domain-containing protein</fullName>
    </recommendedName>
</protein>
<dbReference type="InParanoid" id="A0A059CPH0"/>
<reference evidence="2" key="1">
    <citation type="submission" date="2013-07" db="EMBL/GenBank/DDBJ databases">
        <title>The genome of Eucalyptus grandis.</title>
        <authorList>
            <person name="Schmutz J."/>
            <person name="Hayes R."/>
            <person name="Myburg A."/>
            <person name="Tuskan G."/>
            <person name="Grattapaglia D."/>
            <person name="Rokhsar D.S."/>
        </authorList>
    </citation>
    <scope>NUCLEOTIDE SEQUENCE</scope>
    <source>
        <tissue evidence="2">Leaf extractions</tissue>
    </source>
</reference>
<dbReference type="STRING" id="71139.A0A059CPH0"/>
<sequence>MKRALKTEKVSCTMLQPGFFSFSFESEDEKHKVLDSGPWSFASNLLVLQQCDPDIPEMCYNFDHCPFWVNLYGLPFGRVTKESC</sequence>
<organism evidence="2">
    <name type="scientific">Eucalyptus grandis</name>
    <name type="common">Flooded gum</name>
    <dbReference type="NCBI Taxonomy" id="71139"/>
    <lineage>
        <taxon>Eukaryota</taxon>
        <taxon>Viridiplantae</taxon>
        <taxon>Streptophyta</taxon>
        <taxon>Embryophyta</taxon>
        <taxon>Tracheophyta</taxon>
        <taxon>Spermatophyta</taxon>
        <taxon>Magnoliopsida</taxon>
        <taxon>eudicotyledons</taxon>
        <taxon>Gunneridae</taxon>
        <taxon>Pentapetalae</taxon>
        <taxon>rosids</taxon>
        <taxon>malvids</taxon>
        <taxon>Myrtales</taxon>
        <taxon>Myrtaceae</taxon>
        <taxon>Myrtoideae</taxon>
        <taxon>Eucalypteae</taxon>
        <taxon>Eucalyptus</taxon>
    </lineage>
</organism>
<dbReference type="Pfam" id="PF14111">
    <property type="entry name" value="DUF4283"/>
    <property type="match status" value="1"/>
</dbReference>
<accession>A0A059CPH0</accession>
<dbReference type="InterPro" id="IPR040256">
    <property type="entry name" value="At4g02000-like"/>
</dbReference>
<name>A0A059CPH0_EUCGR</name>
<dbReference type="PANTHER" id="PTHR31286:SF99">
    <property type="entry name" value="DUF4283 DOMAIN-CONTAINING PROTEIN"/>
    <property type="match status" value="1"/>
</dbReference>
<dbReference type="AlphaFoldDB" id="A0A059CPH0"/>
<evidence type="ECO:0000313" key="2">
    <source>
        <dbReference type="EMBL" id="KCW80267.1"/>
    </source>
</evidence>
<dbReference type="InterPro" id="IPR025558">
    <property type="entry name" value="DUF4283"/>
</dbReference>
<gene>
    <name evidence="2" type="ORF">EUGRSUZ_C01618</name>
</gene>
<proteinExistence type="predicted"/>